<dbReference type="InterPro" id="IPR001647">
    <property type="entry name" value="HTH_TetR"/>
</dbReference>
<keyword evidence="2 4" id="KW-0238">DNA-binding</keyword>
<protein>
    <submittedName>
        <fullName evidence="6">TetR/AcrR family transcriptional regulator</fullName>
    </submittedName>
</protein>
<evidence type="ECO:0000256" key="4">
    <source>
        <dbReference type="PROSITE-ProRule" id="PRU00335"/>
    </source>
</evidence>
<comment type="caution">
    <text evidence="6">The sequence shown here is derived from an EMBL/GenBank/DDBJ whole genome shotgun (WGS) entry which is preliminary data.</text>
</comment>
<evidence type="ECO:0000256" key="3">
    <source>
        <dbReference type="ARBA" id="ARBA00023163"/>
    </source>
</evidence>
<gene>
    <name evidence="6" type="ORF">ACFO0B_02370</name>
</gene>
<keyword evidence="1" id="KW-0805">Transcription regulation</keyword>
<feature type="domain" description="HTH tetR-type" evidence="5">
    <location>
        <begin position="17"/>
        <end position="77"/>
    </location>
</feature>
<proteinExistence type="predicted"/>
<dbReference type="PANTHER" id="PTHR30055:SF238">
    <property type="entry name" value="MYCOFACTOCIN BIOSYNTHESIS TRANSCRIPTIONAL REGULATOR MFTR-RELATED"/>
    <property type="match status" value="1"/>
</dbReference>
<reference evidence="7" key="1">
    <citation type="journal article" date="2019" name="Int. J. Syst. Evol. Microbiol.">
        <title>The Global Catalogue of Microorganisms (GCM) 10K type strain sequencing project: providing services to taxonomists for standard genome sequencing and annotation.</title>
        <authorList>
            <consortium name="The Broad Institute Genomics Platform"/>
            <consortium name="The Broad Institute Genome Sequencing Center for Infectious Disease"/>
            <person name="Wu L."/>
            <person name="Ma J."/>
        </authorList>
    </citation>
    <scope>NUCLEOTIDE SEQUENCE [LARGE SCALE GENOMIC DNA]</scope>
    <source>
        <strain evidence="7">CGMCC 4.7330</strain>
    </source>
</reference>
<dbReference type="SUPFAM" id="SSF46689">
    <property type="entry name" value="Homeodomain-like"/>
    <property type="match status" value="1"/>
</dbReference>
<dbReference type="PANTHER" id="PTHR30055">
    <property type="entry name" value="HTH-TYPE TRANSCRIPTIONAL REGULATOR RUTR"/>
    <property type="match status" value="1"/>
</dbReference>
<keyword evidence="3" id="KW-0804">Transcription</keyword>
<evidence type="ECO:0000256" key="2">
    <source>
        <dbReference type="ARBA" id="ARBA00023125"/>
    </source>
</evidence>
<keyword evidence="7" id="KW-1185">Reference proteome</keyword>
<dbReference type="EMBL" id="JBHSAX010000003">
    <property type="protein sequence ID" value="MFC3960829.1"/>
    <property type="molecule type" value="Genomic_DNA"/>
</dbReference>
<dbReference type="InterPro" id="IPR009057">
    <property type="entry name" value="Homeodomain-like_sf"/>
</dbReference>
<evidence type="ECO:0000313" key="6">
    <source>
        <dbReference type="EMBL" id="MFC3960829.1"/>
    </source>
</evidence>
<dbReference type="PROSITE" id="PS50977">
    <property type="entry name" value="HTH_TETR_2"/>
    <property type="match status" value="1"/>
</dbReference>
<evidence type="ECO:0000256" key="1">
    <source>
        <dbReference type="ARBA" id="ARBA00023015"/>
    </source>
</evidence>
<feature type="DNA-binding region" description="H-T-H motif" evidence="4">
    <location>
        <begin position="40"/>
        <end position="59"/>
    </location>
</feature>
<dbReference type="Proteomes" id="UP001595696">
    <property type="component" value="Unassembled WGS sequence"/>
</dbReference>
<dbReference type="Gene3D" id="1.10.10.60">
    <property type="entry name" value="Homeodomain-like"/>
    <property type="match status" value="1"/>
</dbReference>
<name>A0ABV8DMC3_9NOCA</name>
<organism evidence="6 7">
    <name type="scientific">Nocardia jiangsuensis</name>
    <dbReference type="NCBI Taxonomy" id="1691563"/>
    <lineage>
        <taxon>Bacteria</taxon>
        <taxon>Bacillati</taxon>
        <taxon>Actinomycetota</taxon>
        <taxon>Actinomycetes</taxon>
        <taxon>Mycobacteriales</taxon>
        <taxon>Nocardiaceae</taxon>
        <taxon>Nocardia</taxon>
    </lineage>
</organism>
<evidence type="ECO:0000259" key="5">
    <source>
        <dbReference type="PROSITE" id="PS50977"/>
    </source>
</evidence>
<dbReference type="Pfam" id="PF00440">
    <property type="entry name" value="TetR_N"/>
    <property type="match status" value="1"/>
</dbReference>
<dbReference type="RefSeq" id="WP_378610600.1">
    <property type="nucleotide sequence ID" value="NZ_JBHSAX010000003.1"/>
</dbReference>
<accession>A0ABV8DMC3</accession>
<evidence type="ECO:0000313" key="7">
    <source>
        <dbReference type="Proteomes" id="UP001595696"/>
    </source>
</evidence>
<dbReference type="Gene3D" id="1.10.357.10">
    <property type="entry name" value="Tetracycline Repressor, domain 2"/>
    <property type="match status" value="1"/>
</dbReference>
<dbReference type="InterPro" id="IPR050109">
    <property type="entry name" value="HTH-type_TetR-like_transc_reg"/>
</dbReference>
<sequence>MSGDDDVDLDGRRQRTRRSRTALSRAAFDLLVERGLAGVAVEDIAGRAGVTRRTFSRHFASIEDAVLGDIDRDVDVFNAALRDRPLPEPPLLAYRNAVDAWLAAAGQGDGDVPLWTRRWVVFRRFDSEPRLLTGYQRIRLSGQRAAVEILAARLGVDPIADRRPAAAVAAGSGVLLAAFQTWAAGDDPDALPRLAGEFFDAHLLLVADAAGRLPEESLT</sequence>